<feature type="transmembrane region" description="Helical" evidence="4">
    <location>
        <begin position="388"/>
        <end position="407"/>
    </location>
</feature>
<feature type="transmembrane region" description="Helical" evidence="4">
    <location>
        <begin position="320"/>
        <end position="337"/>
    </location>
</feature>
<comment type="similarity">
    <text evidence="1">Belongs to the glycosyltransferase 90 family.</text>
</comment>
<dbReference type="AlphaFoldDB" id="A0A074YMK1"/>
<dbReference type="Proteomes" id="UP000030641">
    <property type="component" value="Unassembled WGS sequence"/>
</dbReference>
<evidence type="ECO:0000313" key="6">
    <source>
        <dbReference type="EMBL" id="KEQ99028.1"/>
    </source>
</evidence>
<dbReference type="OMA" id="ECAPAGY"/>
<name>A0A074YMK1_AURSE</name>
<feature type="transmembrane region" description="Helical" evidence="4">
    <location>
        <begin position="36"/>
        <end position="55"/>
    </location>
</feature>
<feature type="transmembrane region" description="Helical" evidence="4">
    <location>
        <begin position="247"/>
        <end position="274"/>
    </location>
</feature>
<accession>A0A074YMK1</accession>
<dbReference type="InterPro" id="IPR006598">
    <property type="entry name" value="CAP10"/>
</dbReference>
<feature type="transmembrane region" description="Helical" evidence="4">
    <location>
        <begin position="349"/>
        <end position="367"/>
    </location>
</feature>
<dbReference type="PANTHER" id="PTHR12203">
    <property type="entry name" value="KDEL LYS-ASP-GLU-LEU CONTAINING - RELATED"/>
    <property type="match status" value="1"/>
</dbReference>
<evidence type="ECO:0000313" key="7">
    <source>
        <dbReference type="Proteomes" id="UP000030641"/>
    </source>
</evidence>
<dbReference type="SMART" id="SM00672">
    <property type="entry name" value="CAP10"/>
    <property type="match status" value="1"/>
</dbReference>
<feature type="region of interest" description="Disordered" evidence="3">
    <location>
        <begin position="65"/>
        <end position="86"/>
    </location>
</feature>
<proteinExistence type="inferred from homology"/>
<dbReference type="EMBL" id="KL584751">
    <property type="protein sequence ID" value="KEQ99028.1"/>
    <property type="molecule type" value="Genomic_DNA"/>
</dbReference>
<dbReference type="HOGENOM" id="CLU_005027_1_1_1"/>
<dbReference type="GO" id="GO:0016740">
    <property type="term" value="F:transferase activity"/>
    <property type="evidence" value="ECO:0007669"/>
    <property type="project" value="UniProtKB-KW"/>
</dbReference>
<keyword evidence="4" id="KW-1133">Transmembrane helix</keyword>
<protein>
    <submittedName>
        <fullName evidence="6">Glycosyltransferase family 90 protein</fullName>
    </submittedName>
</protein>
<keyword evidence="2 6" id="KW-0808">Transferase</keyword>
<evidence type="ECO:0000256" key="2">
    <source>
        <dbReference type="ARBA" id="ARBA00022679"/>
    </source>
</evidence>
<dbReference type="OrthoDB" id="541052at2759"/>
<feature type="region of interest" description="Disordered" evidence="3">
    <location>
        <begin position="577"/>
        <end position="607"/>
    </location>
</feature>
<dbReference type="PROSITE" id="PS51257">
    <property type="entry name" value="PROKAR_LIPOPROTEIN"/>
    <property type="match status" value="1"/>
</dbReference>
<evidence type="ECO:0000256" key="1">
    <source>
        <dbReference type="ARBA" id="ARBA00010118"/>
    </source>
</evidence>
<evidence type="ECO:0000259" key="5">
    <source>
        <dbReference type="SMART" id="SM00672"/>
    </source>
</evidence>
<gene>
    <name evidence="6" type="ORF">AUEXF2481DRAFT_36337</name>
</gene>
<dbReference type="Pfam" id="PF05686">
    <property type="entry name" value="Glyco_transf_90"/>
    <property type="match status" value="1"/>
</dbReference>
<reference evidence="6 7" key="1">
    <citation type="journal article" date="2014" name="BMC Genomics">
        <title>Genome sequencing of four Aureobasidium pullulans varieties: biotechnological potential, stress tolerance, and description of new species.</title>
        <authorList>
            <person name="Gostin Ar C."/>
            <person name="Ohm R.A."/>
            <person name="Kogej T."/>
            <person name="Sonjak S."/>
            <person name="Turk M."/>
            <person name="Zajc J."/>
            <person name="Zalar P."/>
            <person name="Grube M."/>
            <person name="Sun H."/>
            <person name="Han J."/>
            <person name="Sharma A."/>
            <person name="Chiniquy J."/>
            <person name="Ngan C.Y."/>
            <person name="Lipzen A."/>
            <person name="Barry K."/>
            <person name="Grigoriev I.V."/>
            <person name="Gunde-Cimerman N."/>
        </authorList>
    </citation>
    <scope>NUCLEOTIDE SEQUENCE [LARGE SCALE GENOMIC DNA]</scope>
    <source>
        <strain evidence="6 7">EXF-2481</strain>
    </source>
</reference>
<feature type="domain" description="Glycosyl transferase CAP10" evidence="5">
    <location>
        <begin position="672"/>
        <end position="964"/>
    </location>
</feature>
<keyword evidence="4" id="KW-0812">Transmembrane</keyword>
<feature type="transmembrane region" description="Helical" evidence="4">
    <location>
        <begin position="294"/>
        <end position="313"/>
    </location>
</feature>
<dbReference type="InterPro" id="IPR051091">
    <property type="entry name" value="O-Glucosyltr/Glycosyltrsf_90"/>
</dbReference>
<dbReference type="RefSeq" id="XP_013347466.1">
    <property type="nucleotide sequence ID" value="XM_013492012.1"/>
</dbReference>
<dbReference type="GeneID" id="25365536"/>
<dbReference type="InParanoid" id="A0A074YMK1"/>
<keyword evidence="7" id="KW-1185">Reference proteome</keyword>
<evidence type="ECO:0000256" key="3">
    <source>
        <dbReference type="SAM" id="MobiDB-lite"/>
    </source>
</evidence>
<dbReference type="PANTHER" id="PTHR12203:SF35">
    <property type="entry name" value="PROTEIN O-GLUCOSYLTRANSFERASE 1"/>
    <property type="match status" value="1"/>
</dbReference>
<evidence type="ECO:0000256" key="4">
    <source>
        <dbReference type="SAM" id="Phobius"/>
    </source>
</evidence>
<organism evidence="6 7">
    <name type="scientific">Aureobasidium subglaciale (strain EXF-2481)</name>
    <name type="common">Aureobasidium pullulans var. subglaciale</name>
    <dbReference type="NCBI Taxonomy" id="1043005"/>
    <lineage>
        <taxon>Eukaryota</taxon>
        <taxon>Fungi</taxon>
        <taxon>Dikarya</taxon>
        <taxon>Ascomycota</taxon>
        <taxon>Pezizomycotina</taxon>
        <taxon>Dothideomycetes</taxon>
        <taxon>Dothideomycetidae</taxon>
        <taxon>Dothideales</taxon>
        <taxon>Saccotheciaceae</taxon>
        <taxon>Aureobasidium</taxon>
    </lineage>
</organism>
<sequence>MESLKQYALVVLTIASCLWSLNSAEAFAYGRTLHVIGLILGAIGASLLGFSRYLVRSSKSSYDELPLEENTSDGPSTPPSPVSPSFAHVHSPQISVRRMRICFVLLVIFLCARAETLRRLIRDVQCVGSAYTEFIPLGLAVVDFCVYQRHKVTPTGDNSDLSMYELLEVSWAANRYRYIVITALFGLSSATVLHRSEGLSSTYICTPTTNDKMITIQRIALALDFSISFCLDVLIRSYPNTGKTSPARSLSIVGWACLLSASAIGVWGIIWFLAVPEDRFWVLEIPRGFVWRTIKLAVLCCTVALSTCITIFYSGMISAVSVLLFVASCSITTTWSWHTLPPFPPDADTSTLISFFGLVIAFIALIHTQVISEDHRRQSRGMFSDTPISLVGLIVLIFCIRFLIWLGHSTNVAYHPIDLLIHEASDTHKAYSRRAYSSANLTAAVVEYQYRYGRSPPPNFHEWYRYAIGRNSLVIDEFDKIQEDLLPFWTLSPPEIRERTWQATSNPWNDVTGIGIRNGRAEISPNAMGTHRWMLDGIVDMISHFSEFLPDMDLGFNVNDECRVAVPYEDVEARRQAAKGKTSLHKNAQNSFSEKRGDAWKPLPEESSGITPFREMSWQKTFDEFGVSGCPPNSAARSSLQWDTTHLCTTCLAPHSLGGYLSNWTTSADICHQPDLANLHGFYLSPAAFKATHELYPVFSQSKVHGYNDILYPSAWNYVDKVRYDPNDEHPDLSWDEKTRTLFWRGSTSEGVSSNTGVWKGMSRQRFMNLANNVASAIPPQPILLPYPFANKRKKLAYVDVPASELVKRVPVDVKLVEHIIRCGGIDCEDQEKHFAPMVAPTDFQTHWSYRYLLDLDGAAFSGRFIPFLQSQSLPFKAALFREWWDDRLTPWLHFVPLDLRGHGFWATLVYFMGIEGKIHGKRIMLPGHDKQGQYIADSGREWANKVLRKEDMEIYMFRLLLEWGRITDDKRDELGLSVTEAERIGKKWTDDGKMYYGDKHE</sequence>
<keyword evidence="4" id="KW-0472">Membrane</keyword>